<evidence type="ECO:0008006" key="3">
    <source>
        <dbReference type="Google" id="ProtNLM"/>
    </source>
</evidence>
<proteinExistence type="predicted"/>
<protein>
    <recommendedName>
        <fullName evidence="3">DUF169 domain-containing protein</fullName>
    </recommendedName>
</protein>
<dbReference type="RefSeq" id="WP_155306253.1">
    <property type="nucleotide sequence ID" value="NZ_AP021875.1"/>
</dbReference>
<reference evidence="1 2" key="1">
    <citation type="submission" date="2019-11" db="EMBL/GenBank/DDBJ databases">
        <title>Comparative genomics of hydrocarbon-degrading Desulfosarcina strains.</title>
        <authorList>
            <person name="Watanabe M."/>
            <person name="Kojima H."/>
            <person name="Fukui M."/>
        </authorList>
    </citation>
    <scope>NUCLEOTIDE SEQUENCE [LARGE SCALE GENOMIC DNA]</scope>
    <source>
        <strain evidence="1 2">PP31</strain>
    </source>
</reference>
<dbReference type="InterPro" id="IPR003748">
    <property type="entry name" value="DUF169"/>
</dbReference>
<sequence>MDSKIAAAIDLKYRPVAVIRADQKPEKAMQFKKGKWGCVMFMFANAARGKTAAFDAGTYGCWGGGVGLGFGNTYLDFPGGVDCFAHFLSSGNRQWETGRKVAIGVEQNAGKEFAENFLEGERYVKNPDLVKQWIDELPIKEAESRYVLFKPLDEINPDRETPATVVLVANADQISALVILANYARQGMENVIIPWAAGCQTIGLLPFREGQSKKPRAVVGLTDISARKYVRKLLGAEYLSFAMPWPLFLEMEANVEGSFLERPPWTSL</sequence>
<evidence type="ECO:0000313" key="1">
    <source>
        <dbReference type="EMBL" id="BBO77521.1"/>
    </source>
</evidence>
<evidence type="ECO:0000313" key="2">
    <source>
        <dbReference type="Proteomes" id="UP000427769"/>
    </source>
</evidence>
<keyword evidence="2" id="KW-1185">Reference proteome</keyword>
<dbReference type="Proteomes" id="UP000427769">
    <property type="component" value="Chromosome"/>
</dbReference>
<organism evidence="1 2">
    <name type="scientific">Desulfosarcina widdelii</name>
    <dbReference type="NCBI Taxonomy" id="947919"/>
    <lineage>
        <taxon>Bacteria</taxon>
        <taxon>Pseudomonadati</taxon>
        <taxon>Thermodesulfobacteriota</taxon>
        <taxon>Desulfobacteria</taxon>
        <taxon>Desulfobacterales</taxon>
        <taxon>Desulfosarcinaceae</taxon>
        <taxon>Desulfosarcina</taxon>
    </lineage>
</organism>
<dbReference type="Pfam" id="PF02596">
    <property type="entry name" value="DUF169"/>
    <property type="match status" value="1"/>
</dbReference>
<dbReference type="AlphaFoldDB" id="A0A5K7ZCR5"/>
<accession>A0A5K7ZCR5</accession>
<dbReference type="KEGG" id="dwd:DSCW_49380"/>
<name>A0A5K7ZCR5_9BACT</name>
<dbReference type="OrthoDB" id="9779322at2"/>
<gene>
    <name evidence="1" type="ORF">DSCW_49380</name>
</gene>
<dbReference type="EMBL" id="AP021875">
    <property type="protein sequence ID" value="BBO77521.1"/>
    <property type="molecule type" value="Genomic_DNA"/>
</dbReference>